<comment type="caution">
    <text evidence="8">The sequence shown here is derived from an EMBL/GenBank/DDBJ whole genome shotgun (WGS) entry which is preliminary data.</text>
</comment>
<dbReference type="InterPro" id="IPR011990">
    <property type="entry name" value="TPR-like_helical_dom_sf"/>
</dbReference>
<accession>A0ABU8NKK5</accession>
<keyword evidence="5" id="KW-0998">Cell outer membrane</keyword>
<proteinExistence type="inferred from homology"/>
<feature type="domain" description="RagB/SusD" evidence="6">
    <location>
        <begin position="340"/>
        <end position="418"/>
    </location>
</feature>
<evidence type="ECO:0000259" key="6">
    <source>
        <dbReference type="Pfam" id="PF07980"/>
    </source>
</evidence>
<evidence type="ECO:0000256" key="2">
    <source>
        <dbReference type="ARBA" id="ARBA00006275"/>
    </source>
</evidence>
<comment type="similarity">
    <text evidence="2">Belongs to the SusD family.</text>
</comment>
<evidence type="ECO:0000256" key="5">
    <source>
        <dbReference type="ARBA" id="ARBA00023237"/>
    </source>
</evidence>
<evidence type="ECO:0000259" key="7">
    <source>
        <dbReference type="Pfam" id="PF14322"/>
    </source>
</evidence>
<evidence type="ECO:0000256" key="3">
    <source>
        <dbReference type="ARBA" id="ARBA00022729"/>
    </source>
</evidence>
<dbReference type="Pfam" id="PF14322">
    <property type="entry name" value="SusD-like_3"/>
    <property type="match status" value="1"/>
</dbReference>
<feature type="domain" description="SusD-like N-terminal" evidence="7">
    <location>
        <begin position="25"/>
        <end position="232"/>
    </location>
</feature>
<protein>
    <submittedName>
        <fullName evidence="8">RagB/SusD family nutrient uptake outer membrane protein</fullName>
    </submittedName>
</protein>
<dbReference type="InterPro" id="IPR012944">
    <property type="entry name" value="SusD_RagB_dom"/>
</dbReference>
<evidence type="ECO:0000313" key="8">
    <source>
        <dbReference type="EMBL" id="MEJ2902779.1"/>
    </source>
</evidence>
<evidence type="ECO:0000256" key="4">
    <source>
        <dbReference type="ARBA" id="ARBA00023136"/>
    </source>
</evidence>
<dbReference type="Gene3D" id="1.25.40.390">
    <property type="match status" value="1"/>
</dbReference>
<dbReference type="SUPFAM" id="SSF48452">
    <property type="entry name" value="TPR-like"/>
    <property type="match status" value="1"/>
</dbReference>
<dbReference type="RefSeq" id="WP_288879443.1">
    <property type="nucleotide sequence ID" value="NZ_CBFGNQ010000022.1"/>
</dbReference>
<dbReference type="PROSITE" id="PS51257">
    <property type="entry name" value="PROKAR_LIPOPROTEIN"/>
    <property type="match status" value="1"/>
</dbReference>
<keyword evidence="3" id="KW-0732">Signal</keyword>
<sequence>MKTNKIALFTTIFLMMVLSSCKKGWLEANPDQSLIVPKTLEDFRALLDNTSPTFNINQACGLAEIASGDFYILYSSWQSLFTVQEKSAYTWAPTANFYNGETSADWENSYRRILNSNVILDGIKKIKAPTTRQDEWNNIYGSALFFRAFDFFNLAQEYCTAYIQATAKSELGLPLRLDYNVNIQLQRSTLQQTYDQIIRDLKSAIPLLDTTPLFKTRPSRQAVFALLARTYLAMEDYQPAGLYADSALQIQSDLMDYATLNPDAAYPIQRFNPEVIFQSTFTFGIFNASRLIVEPTLLSNYAENDYRPKIFFKHNTNGSATYKGSYNSDKNLFGGLATDELFLIRAESNARDGKIAIALADLNHLLRNRYNRKYRDINADNAEQVLNYIVNERRKELVFRGLRWQDLRRLNRDNRFSITLTRTFNNQTYTLMPNDKRYIFPIDEMELSLTGIQQNDRE</sequence>
<reference evidence="8 9" key="1">
    <citation type="submission" date="2024-03" db="EMBL/GenBank/DDBJ databases">
        <title>Sequence of Lycoming College Course Isolates.</title>
        <authorList>
            <person name="Plotts O."/>
            <person name="Newman J."/>
        </authorList>
    </citation>
    <scope>NUCLEOTIDE SEQUENCE [LARGE SCALE GENOMIC DNA]</scope>
    <source>
        <strain evidence="8 9">CJB-3</strain>
    </source>
</reference>
<organism evidence="8 9">
    <name type="scientific">Pedobacter panaciterrae</name>
    <dbReference type="NCBI Taxonomy" id="363849"/>
    <lineage>
        <taxon>Bacteria</taxon>
        <taxon>Pseudomonadati</taxon>
        <taxon>Bacteroidota</taxon>
        <taxon>Sphingobacteriia</taxon>
        <taxon>Sphingobacteriales</taxon>
        <taxon>Sphingobacteriaceae</taxon>
        <taxon>Pedobacter</taxon>
    </lineage>
</organism>
<comment type="subcellular location">
    <subcellularLocation>
        <location evidence="1">Cell outer membrane</location>
    </subcellularLocation>
</comment>
<evidence type="ECO:0000256" key="1">
    <source>
        <dbReference type="ARBA" id="ARBA00004442"/>
    </source>
</evidence>
<name>A0ABU8NKK5_9SPHI</name>
<gene>
    <name evidence="8" type="ORF">WAE58_10105</name>
</gene>
<keyword evidence="9" id="KW-1185">Reference proteome</keyword>
<keyword evidence="4" id="KW-0472">Membrane</keyword>
<dbReference type="Proteomes" id="UP001378956">
    <property type="component" value="Unassembled WGS sequence"/>
</dbReference>
<dbReference type="EMBL" id="JBBEUB010000002">
    <property type="protein sequence ID" value="MEJ2902779.1"/>
    <property type="molecule type" value="Genomic_DNA"/>
</dbReference>
<dbReference type="InterPro" id="IPR033985">
    <property type="entry name" value="SusD-like_N"/>
</dbReference>
<evidence type="ECO:0000313" key="9">
    <source>
        <dbReference type="Proteomes" id="UP001378956"/>
    </source>
</evidence>
<dbReference type="Pfam" id="PF07980">
    <property type="entry name" value="SusD_RagB"/>
    <property type="match status" value="1"/>
</dbReference>